<organism evidence="5 6">
    <name type="scientific">Vallitalea guaymasensis</name>
    <dbReference type="NCBI Taxonomy" id="1185412"/>
    <lineage>
        <taxon>Bacteria</taxon>
        <taxon>Bacillati</taxon>
        <taxon>Bacillota</taxon>
        <taxon>Clostridia</taxon>
        <taxon>Lachnospirales</taxon>
        <taxon>Vallitaleaceae</taxon>
        <taxon>Vallitalea</taxon>
    </lineage>
</organism>
<feature type="transmembrane region" description="Helical" evidence="2">
    <location>
        <begin position="124"/>
        <end position="144"/>
    </location>
</feature>
<dbReference type="InterPro" id="IPR001460">
    <property type="entry name" value="PCN-bd_Tpept"/>
</dbReference>
<keyword evidence="6" id="KW-1185">Reference proteome</keyword>
<dbReference type="InterPro" id="IPR052173">
    <property type="entry name" value="Beta-lactam_resp_regulator"/>
</dbReference>
<name>A0A8J8MFR9_9FIRM</name>
<dbReference type="Proteomes" id="UP000677305">
    <property type="component" value="Chromosome"/>
</dbReference>
<accession>A0A8J8MFR9</accession>
<dbReference type="InterPro" id="IPR012338">
    <property type="entry name" value="Beta-lactam/transpept-like"/>
</dbReference>
<feature type="transmembrane region" description="Helical" evidence="2">
    <location>
        <begin position="233"/>
        <end position="253"/>
    </location>
</feature>
<sequence>MFNLHELTIQIFHSSIIISTVILIILSIKTIFKNRLGAMWHYSIWYILILRMMLIESVETSFSFFNIYNYLLNKKSDIAIITNDTLLEPLGNSNMLNQPTNISGDYAISMTQNQLTFLYDKGTMVWLIGVLLISIIIIGYNLYFNFRLRSKYEINVDENIKMIVEDCKLKMKVDKKIGIAESNLFKTPILLGVLKPMLVFPKAILQDLTSKELEYIILHELAHYKRKDIIKNWICVMLQVIHWFNPLVSYAFYKMRQDCEVACDAYVLSHLESHEYKDYGNTIITMIEKISFSSSIPGIVGFSNKKTNIKTRIHSIVEFSKEKKTTKIKKAIVFVVLACILLSNRQSVMGYEESELPINIIDEHLKEYFDKYDGTFVMLNENEDNYYIYNSYKAQQRIAPLSTFKIVIAVTALEEGIIKDGMSELIWDGTKYPYDIWNMNHNLKTGMKFSVNWYFEKLSRDIGKEKMTDVIKNINYGNEVGWRGIESIINGKLALKISPIEQVEFLKKIHNYEIPFKKENIDTVKEVIKLSQNENSVLAGKTGTLILNEYEINGWFIGYVEKNNNVYYFAVNIEGDSDANGVNARKIALKILNDKGIY</sequence>
<keyword evidence="2" id="KW-1133">Transmembrane helix</keyword>
<feature type="transmembrane region" description="Helical" evidence="2">
    <location>
        <begin position="12"/>
        <end position="32"/>
    </location>
</feature>
<evidence type="ECO:0000259" key="4">
    <source>
        <dbReference type="Pfam" id="PF05569"/>
    </source>
</evidence>
<dbReference type="PANTHER" id="PTHR34978:SF3">
    <property type="entry name" value="SLR0241 PROTEIN"/>
    <property type="match status" value="1"/>
</dbReference>
<dbReference type="CDD" id="cd07341">
    <property type="entry name" value="M56_BlaR1_MecR1_like"/>
    <property type="match status" value="1"/>
</dbReference>
<dbReference type="RefSeq" id="WP_212691721.1">
    <property type="nucleotide sequence ID" value="NZ_CP058561.1"/>
</dbReference>
<dbReference type="SUPFAM" id="SSF56601">
    <property type="entry name" value="beta-lactamase/transpeptidase-like"/>
    <property type="match status" value="1"/>
</dbReference>
<dbReference type="AlphaFoldDB" id="A0A8J8MFR9"/>
<feature type="domain" description="Peptidase M56" evidence="4">
    <location>
        <begin position="11"/>
        <end position="316"/>
    </location>
</feature>
<dbReference type="InterPro" id="IPR008756">
    <property type="entry name" value="Peptidase_M56"/>
</dbReference>
<dbReference type="Pfam" id="PF05569">
    <property type="entry name" value="Peptidase_M56"/>
    <property type="match status" value="1"/>
</dbReference>
<keyword evidence="2" id="KW-0472">Membrane</keyword>
<dbReference type="EMBL" id="CP058561">
    <property type="protein sequence ID" value="QUH31790.1"/>
    <property type="molecule type" value="Genomic_DNA"/>
</dbReference>
<feature type="domain" description="Penicillin-binding protein transpeptidase" evidence="3">
    <location>
        <begin position="381"/>
        <end position="592"/>
    </location>
</feature>
<evidence type="ECO:0000256" key="1">
    <source>
        <dbReference type="ARBA" id="ARBA00011075"/>
    </source>
</evidence>
<reference evidence="5 6" key="1">
    <citation type="submission" date="2020-07" db="EMBL/GenBank/DDBJ databases">
        <title>Vallitalea guaymasensis genome.</title>
        <authorList>
            <person name="Postec A."/>
        </authorList>
    </citation>
    <scope>NUCLEOTIDE SEQUENCE [LARGE SCALE GENOMIC DNA]</scope>
    <source>
        <strain evidence="5 6">Ra1766G1</strain>
    </source>
</reference>
<dbReference type="Pfam" id="PF00905">
    <property type="entry name" value="Transpeptidase"/>
    <property type="match status" value="1"/>
</dbReference>
<dbReference type="NCBIfam" id="NF000326">
    <property type="entry name" value="blaR1_generic"/>
    <property type="match status" value="1"/>
</dbReference>
<dbReference type="PANTHER" id="PTHR34978">
    <property type="entry name" value="POSSIBLE SENSOR-TRANSDUCER PROTEIN BLAR"/>
    <property type="match status" value="1"/>
</dbReference>
<gene>
    <name evidence="5" type="primary">blaR1</name>
    <name evidence="5" type="ORF">HYG85_23790</name>
</gene>
<comment type="similarity">
    <text evidence="1">Belongs to the peptidase M56 family.</text>
</comment>
<evidence type="ECO:0000313" key="5">
    <source>
        <dbReference type="EMBL" id="QUH31790.1"/>
    </source>
</evidence>
<evidence type="ECO:0000256" key="2">
    <source>
        <dbReference type="SAM" id="Phobius"/>
    </source>
</evidence>
<dbReference type="GO" id="GO:0008658">
    <property type="term" value="F:penicillin binding"/>
    <property type="evidence" value="ECO:0007669"/>
    <property type="project" value="InterPro"/>
</dbReference>
<dbReference type="Gene3D" id="3.40.710.10">
    <property type="entry name" value="DD-peptidase/beta-lactamase superfamily"/>
    <property type="match status" value="1"/>
</dbReference>
<feature type="transmembrane region" description="Helical" evidence="2">
    <location>
        <begin position="44"/>
        <end position="68"/>
    </location>
</feature>
<evidence type="ECO:0000259" key="3">
    <source>
        <dbReference type="Pfam" id="PF00905"/>
    </source>
</evidence>
<keyword evidence="2" id="KW-0812">Transmembrane</keyword>
<dbReference type="Gene3D" id="3.30.2010.10">
    <property type="entry name" value="Metalloproteases ('zincins'), catalytic domain"/>
    <property type="match status" value="1"/>
</dbReference>
<proteinExistence type="inferred from homology"/>
<evidence type="ECO:0000313" key="6">
    <source>
        <dbReference type="Proteomes" id="UP000677305"/>
    </source>
</evidence>
<dbReference type="KEGG" id="vgu:HYG85_23790"/>
<protein>
    <submittedName>
        <fullName evidence="5">BlaR1 family beta-lactam sensor/signal transducer</fullName>
    </submittedName>
</protein>